<keyword evidence="3" id="KW-1185">Reference proteome</keyword>
<gene>
    <name evidence="2" type="ORF">OLEA9_A087670</name>
</gene>
<feature type="compositionally biased region" description="Polar residues" evidence="1">
    <location>
        <begin position="211"/>
        <end position="221"/>
    </location>
</feature>
<dbReference type="Proteomes" id="UP000594638">
    <property type="component" value="Unassembled WGS sequence"/>
</dbReference>
<dbReference type="OrthoDB" id="1114298at2759"/>
<name>A0A8S0VI11_OLEEU</name>
<proteinExistence type="predicted"/>
<dbReference type="AlphaFoldDB" id="A0A8S0VI11"/>
<sequence>MLFENTLVIRNSCLRFLTDVSEIQFFAQLIQALVCRGIRCDKSHELWFNVQRHFTRIGEEEAEGKVFQITEKISCAKLEKTFVRVSKPQADRYKLELALIVEGVITAPDNKLHVYTTLRPTEVERDLPYITSLVPFPDRPVQFLDDLTRSVVGPHFHEEALTSGGHNGSAVGDDHDNESGAGAEDDETSASDDCQTSEGNDDDGSKADVSGDSSCNTSSETGAGDTEEARIPRDGSRVDYPLQWLPHPHLGGRVRVVD</sequence>
<reference evidence="2 3" key="1">
    <citation type="submission" date="2019-12" db="EMBL/GenBank/DDBJ databases">
        <authorList>
            <person name="Alioto T."/>
            <person name="Alioto T."/>
            <person name="Gomez Garrido J."/>
        </authorList>
    </citation>
    <scope>NUCLEOTIDE SEQUENCE [LARGE SCALE GENOMIC DNA]</scope>
</reference>
<protein>
    <submittedName>
        <fullName evidence="2">Uncharacterized protein</fullName>
    </submittedName>
</protein>
<feature type="region of interest" description="Disordered" evidence="1">
    <location>
        <begin position="158"/>
        <end position="258"/>
    </location>
</feature>
<comment type="caution">
    <text evidence="2">The sequence shown here is derived from an EMBL/GenBank/DDBJ whole genome shotgun (WGS) entry which is preliminary data.</text>
</comment>
<evidence type="ECO:0000256" key="1">
    <source>
        <dbReference type="SAM" id="MobiDB-lite"/>
    </source>
</evidence>
<accession>A0A8S0VI11</accession>
<evidence type="ECO:0000313" key="2">
    <source>
        <dbReference type="EMBL" id="CAA3029311.1"/>
    </source>
</evidence>
<organism evidence="2 3">
    <name type="scientific">Olea europaea subsp. europaea</name>
    <dbReference type="NCBI Taxonomy" id="158383"/>
    <lineage>
        <taxon>Eukaryota</taxon>
        <taxon>Viridiplantae</taxon>
        <taxon>Streptophyta</taxon>
        <taxon>Embryophyta</taxon>
        <taxon>Tracheophyta</taxon>
        <taxon>Spermatophyta</taxon>
        <taxon>Magnoliopsida</taxon>
        <taxon>eudicotyledons</taxon>
        <taxon>Gunneridae</taxon>
        <taxon>Pentapetalae</taxon>
        <taxon>asterids</taxon>
        <taxon>lamiids</taxon>
        <taxon>Lamiales</taxon>
        <taxon>Oleaceae</taxon>
        <taxon>Oleeae</taxon>
        <taxon>Olea</taxon>
    </lineage>
</organism>
<dbReference type="EMBL" id="CACTIH010009301">
    <property type="protein sequence ID" value="CAA3029311.1"/>
    <property type="molecule type" value="Genomic_DNA"/>
</dbReference>
<evidence type="ECO:0000313" key="3">
    <source>
        <dbReference type="Proteomes" id="UP000594638"/>
    </source>
</evidence>
<dbReference type="Gramene" id="OE9A087670T1">
    <property type="protein sequence ID" value="OE9A087670C1"/>
    <property type="gene ID" value="OE9A087670"/>
</dbReference>
<feature type="compositionally biased region" description="Basic and acidic residues" evidence="1">
    <location>
        <begin position="227"/>
        <end position="237"/>
    </location>
</feature>